<dbReference type="SUPFAM" id="SSF49503">
    <property type="entry name" value="Cupredoxins"/>
    <property type="match status" value="2"/>
</dbReference>
<accession>A0AAD5WXE2</accession>
<dbReference type="Proteomes" id="UP001201980">
    <property type="component" value="Unassembled WGS sequence"/>
</dbReference>
<dbReference type="InterPro" id="IPR008972">
    <property type="entry name" value="Cupredoxin"/>
</dbReference>
<keyword evidence="3" id="KW-1185">Reference proteome</keyword>
<evidence type="ECO:0008006" key="4">
    <source>
        <dbReference type="Google" id="ProtNLM"/>
    </source>
</evidence>
<reference evidence="2" key="1">
    <citation type="submission" date="2022-07" db="EMBL/GenBank/DDBJ databases">
        <title>Draft genome sequence of Zalerion maritima ATCC 34329, a (micro)plastics degrading marine fungus.</title>
        <authorList>
            <person name="Paco A."/>
            <person name="Goncalves M.F.M."/>
            <person name="Rocha-Santos T.A.P."/>
            <person name="Alves A."/>
        </authorList>
    </citation>
    <scope>NUCLEOTIDE SEQUENCE</scope>
    <source>
        <strain evidence="2">ATCC 34329</strain>
    </source>
</reference>
<dbReference type="PANTHER" id="PTHR34883">
    <property type="entry name" value="SERINE-RICH PROTEIN, PUTATIVE-RELATED-RELATED"/>
    <property type="match status" value="1"/>
</dbReference>
<dbReference type="EMBL" id="JAKWBI020000015">
    <property type="protein sequence ID" value="KAJ2906362.1"/>
    <property type="molecule type" value="Genomic_DNA"/>
</dbReference>
<sequence>MKSILATAAAFLAATVNAAHHEVAVGKDGLTYTPEDLVATVGDTITYHFYAKNHSVTQSSFQEPCKPLEGGVFSGFVPVPEAGVESATTFTITVNDTKPIWIYCGQTAGDHCQSGMVSAINAPDKDGARLSDFKALATKASRPTTVPADGLPVGGLRLTKVKVGVGKDLMFEPSDIAGALPGEVVRFGFNPANHSVVQAPFQEPCKFLEDGFSSGFVPTDKTPSGVNFDIVVKDTKPIWFYCAQTGGGNNVHCNKGMVGSINAPTPESITDFQDRAADAGLSTIPDHAPKGGVLSIDGYTIPYVGGNVLDIKNLDPSMLSQVPPPGEKPSPYIIGMAGGAPPASYFWAPTITETAVAALQFLNYVDNILATILVEGHVRLTPGAASATGNSSTTGGSWAGAYPESITAMFGSVAAQTVIHRRTSTDCLQHYSHSSMDTCSYTLVKEDEGVTPFLAQALKVYLLSVGATIDAMAKIADTDAWLIPALATQMGAKTRALALINLMQGHNPSAAPREVQIPMSLVYSYIKDHYILACDSAVEEVAHEWAGNTTPRIEFYDLVKTKTAETGKERTTHLKVKGEGVKYGGDNYLAWMGPWGGVQYSAIEEDGSVEVPYDLYGHVWAVVTKGKGEDTKLKTMEELAYAGPEMVWISQP</sequence>
<dbReference type="PANTHER" id="PTHR34883:SF15">
    <property type="entry name" value="EXTRACELLULAR SERINE-RICH PROTEIN"/>
    <property type="match status" value="1"/>
</dbReference>
<name>A0AAD5WXE2_9PEZI</name>
<keyword evidence="1" id="KW-0732">Signal</keyword>
<evidence type="ECO:0000313" key="2">
    <source>
        <dbReference type="EMBL" id="KAJ2906362.1"/>
    </source>
</evidence>
<proteinExistence type="predicted"/>
<dbReference type="CDD" id="cd00920">
    <property type="entry name" value="Cupredoxin"/>
    <property type="match status" value="2"/>
</dbReference>
<gene>
    <name evidence="2" type="ORF">MKZ38_002078</name>
</gene>
<dbReference type="AlphaFoldDB" id="A0AAD5WXE2"/>
<dbReference type="InterPro" id="IPR052953">
    <property type="entry name" value="Ser-rich/MCO-related"/>
</dbReference>
<dbReference type="Gene3D" id="2.60.40.420">
    <property type="entry name" value="Cupredoxins - blue copper proteins"/>
    <property type="match status" value="2"/>
</dbReference>
<feature type="signal peptide" evidence="1">
    <location>
        <begin position="1"/>
        <end position="18"/>
    </location>
</feature>
<organism evidence="2 3">
    <name type="scientific">Zalerion maritima</name>
    <dbReference type="NCBI Taxonomy" id="339359"/>
    <lineage>
        <taxon>Eukaryota</taxon>
        <taxon>Fungi</taxon>
        <taxon>Dikarya</taxon>
        <taxon>Ascomycota</taxon>
        <taxon>Pezizomycotina</taxon>
        <taxon>Sordariomycetes</taxon>
        <taxon>Lulworthiomycetidae</taxon>
        <taxon>Lulworthiales</taxon>
        <taxon>Lulworthiaceae</taxon>
        <taxon>Zalerion</taxon>
    </lineage>
</organism>
<protein>
    <recommendedName>
        <fullName evidence="4">Extracellular serine-rich protein</fullName>
    </recommendedName>
</protein>
<comment type="caution">
    <text evidence="2">The sequence shown here is derived from an EMBL/GenBank/DDBJ whole genome shotgun (WGS) entry which is preliminary data.</text>
</comment>
<feature type="chain" id="PRO_5042074136" description="Extracellular serine-rich protein" evidence="1">
    <location>
        <begin position="19"/>
        <end position="652"/>
    </location>
</feature>
<evidence type="ECO:0000256" key="1">
    <source>
        <dbReference type="SAM" id="SignalP"/>
    </source>
</evidence>
<evidence type="ECO:0000313" key="3">
    <source>
        <dbReference type="Proteomes" id="UP001201980"/>
    </source>
</evidence>